<feature type="domain" description="AMP-binding enzyme C-terminal" evidence="2">
    <location>
        <begin position="462"/>
        <end position="539"/>
    </location>
</feature>
<feature type="domain" description="AMP-dependent synthetase/ligase" evidence="1">
    <location>
        <begin position="33"/>
        <end position="408"/>
    </location>
</feature>
<keyword evidence="4" id="KW-1185">Reference proteome</keyword>
<dbReference type="PANTHER" id="PTHR43767">
    <property type="entry name" value="LONG-CHAIN-FATTY-ACID--COA LIGASE"/>
    <property type="match status" value="1"/>
</dbReference>
<dbReference type="Pfam" id="PF00501">
    <property type="entry name" value="AMP-binding"/>
    <property type="match status" value="1"/>
</dbReference>
<dbReference type="Gene3D" id="3.40.50.12780">
    <property type="entry name" value="N-terminal domain of ligase-like"/>
    <property type="match status" value="1"/>
</dbReference>
<proteinExistence type="predicted"/>
<reference evidence="3 4" key="1">
    <citation type="submission" date="2014-07" db="EMBL/GenBank/DDBJ databases">
        <authorList>
            <person name="Wibberg Daniel"/>
        </authorList>
    </citation>
    <scope>NUCLEOTIDE SEQUENCE [LARGE SCALE GENOMIC DNA]</scope>
</reference>
<dbReference type="SUPFAM" id="SSF56801">
    <property type="entry name" value="Acetyl-CoA synthetase-like"/>
    <property type="match status" value="1"/>
</dbReference>
<dbReference type="EMBL" id="CCRF01000050">
    <property type="protein sequence ID" value="CEE01548.1"/>
    <property type="molecule type" value="Genomic_DNA"/>
</dbReference>
<dbReference type="EC" id="6.2.1.3" evidence="3"/>
<dbReference type="InterPro" id="IPR000873">
    <property type="entry name" value="AMP-dep_synth/lig_dom"/>
</dbReference>
<dbReference type="Proteomes" id="UP000040576">
    <property type="component" value="Unassembled WGS sequence"/>
</dbReference>
<dbReference type="InterPro" id="IPR050237">
    <property type="entry name" value="ATP-dep_AMP-bd_enzyme"/>
</dbReference>
<sequence>MNSTHFQYWPARLPKTLTVPKTTLYENLVITTKKYPQKQALHYYGKSYTYKQLLDEVERLAGYLEKVLQVKSNEKILLFMQNSPQFIISFFAILRVRAVVVPINPMSLTKDLEFYIKDCQIKHALVSQELYEKVAPLKGFTSLQNIIVTTYSDYASEEQAIGNLPPEVKAPRQTLSQDISWQEVQKTGFSPSPYTGLADDVAAIPYTSGTTGLPKGCVHTNKTIQANTVSAYQWMNVTADAVALTTLPLFHVTGLIHSLLAPIYAGSTIILFTRWDRDYAAKAIEQFQCSHWINISTMLIDFLANPNLKEYDLSSLQVIGGGGATVPQAVGENLYKRTGLQYVEGYGLTETMSHTHFNPPDRPKMQCLGIPSFNTDARIIDIGTGKELGPNQEGELVVNGPQVFKGYYQRDEENKEAHIEIDGKLFFRTGDIVKMDEEGYFFMVDRLKRMINASGFKVWPTEVESILYEHPAVQQACIVSAPDPRRGETVKAYIILKENAKGKVTEQEIIEWAKGKMASYKVPKIVEFRETFPTTSSGKILWRVLQKEAMEQKTASI</sequence>
<dbReference type="PANTHER" id="PTHR43767:SF1">
    <property type="entry name" value="NONRIBOSOMAL PEPTIDE SYNTHASE PES1 (EUROFUNG)-RELATED"/>
    <property type="match status" value="1"/>
</dbReference>
<organism evidence="3 4">
    <name type="scientific">Caldibacillus thermoamylovorans</name>
    <dbReference type="NCBI Taxonomy" id="35841"/>
    <lineage>
        <taxon>Bacteria</taxon>
        <taxon>Bacillati</taxon>
        <taxon>Bacillota</taxon>
        <taxon>Bacilli</taxon>
        <taxon>Bacillales</taxon>
        <taxon>Bacillaceae</taxon>
        <taxon>Caldibacillus</taxon>
    </lineage>
</organism>
<evidence type="ECO:0000259" key="1">
    <source>
        <dbReference type="Pfam" id="PF00501"/>
    </source>
</evidence>
<evidence type="ECO:0000259" key="2">
    <source>
        <dbReference type="Pfam" id="PF13193"/>
    </source>
</evidence>
<dbReference type="GO" id="GO:0004467">
    <property type="term" value="F:long-chain fatty acid-CoA ligase activity"/>
    <property type="evidence" value="ECO:0007669"/>
    <property type="project" value="UniProtKB-EC"/>
</dbReference>
<keyword evidence="3" id="KW-0436">Ligase</keyword>
<dbReference type="InterPro" id="IPR045851">
    <property type="entry name" value="AMP-bd_C_sf"/>
</dbReference>
<accession>A0A090IYP9</accession>
<evidence type="ECO:0000313" key="3">
    <source>
        <dbReference type="EMBL" id="CEE01548.1"/>
    </source>
</evidence>
<dbReference type="InterPro" id="IPR020845">
    <property type="entry name" value="AMP-binding_CS"/>
</dbReference>
<dbReference type="InterPro" id="IPR025110">
    <property type="entry name" value="AMP-bd_C"/>
</dbReference>
<gene>
    <name evidence="3" type="primary">fadD3</name>
    <name evidence="3" type="ORF">BT1A1_1720</name>
</gene>
<dbReference type="RefSeq" id="WP_034770014.1">
    <property type="nucleotide sequence ID" value="NZ_CCRF01000050.1"/>
</dbReference>
<dbReference type="PROSITE" id="PS00455">
    <property type="entry name" value="AMP_BINDING"/>
    <property type="match status" value="1"/>
</dbReference>
<dbReference type="Gene3D" id="3.30.300.30">
    <property type="match status" value="1"/>
</dbReference>
<dbReference type="Pfam" id="PF13193">
    <property type="entry name" value="AMP-binding_C"/>
    <property type="match status" value="1"/>
</dbReference>
<protein>
    <submittedName>
        <fullName evidence="3">Long-chain-fatty-acid-CoA ligase</fullName>
        <ecNumber evidence="3">6.2.1.3</ecNumber>
    </submittedName>
</protein>
<dbReference type="NCBIfam" id="NF006181">
    <property type="entry name" value="PRK08314.1"/>
    <property type="match status" value="1"/>
</dbReference>
<name>A0A090IYP9_9BACI</name>
<dbReference type="InterPro" id="IPR042099">
    <property type="entry name" value="ANL_N_sf"/>
</dbReference>
<dbReference type="AlphaFoldDB" id="A0A090IYP9"/>
<evidence type="ECO:0000313" key="4">
    <source>
        <dbReference type="Proteomes" id="UP000040576"/>
    </source>
</evidence>